<dbReference type="EMBL" id="LR134148">
    <property type="protein sequence ID" value="VEA33185.1"/>
    <property type="molecule type" value="Genomic_DNA"/>
</dbReference>
<evidence type="ECO:0000313" key="2">
    <source>
        <dbReference type="EMBL" id="VEA33185.1"/>
    </source>
</evidence>
<feature type="transmembrane region" description="Helical" evidence="1">
    <location>
        <begin position="12"/>
        <end position="35"/>
    </location>
</feature>
<dbReference type="Proteomes" id="UP000273655">
    <property type="component" value="Chromosome 1"/>
</dbReference>
<accession>A0A3S4GG50</accession>
<dbReference type="GO" id="GO:0009306">
    <property type="term" value="P:protein secretion"/>
    <property type="evidence" value="ECO:0007669"/>
    <property type="project" value="InterPro"/>
</dbReference>
<dbReference type="GO" id="GO:0005886">
    <property type="term" value="C:plasma membrane"/>
    <property type="evidence" value="ECO:0007669"/>
    <property type="project" value="TreeGrafter"/>
</dbReference>
<feature type="transmembrane region" description="Helical" evidence="1">
    <location>
        <begin position="55"/>
        <end position="74"/>
    </location>
</feature>
<keyword evidence="1" id="KW-1133">Transmembrane helix</keyword>
<evidence type="ECO:0000313" key="3">
    <source>
        <dbReference type="Proteomes" id="UP000273655"/>
    </source>
</evidence>
<sequence length="88" mass="9658">MDLSSALSTYTMLTIGDGLVAQIPALLIAISAGFIVTRVNGDSDNMGRNIMTQLLNNPFVLVVTAILTISMGTLPDSRCRFLLFYRWF</sequence>
<dbReference type="PANTHER" id="PTHR30161">
    <property type="entry name" value="FLAGELLAR EXPORT PROTEIN, MEMBRANE FLHA SUBUNIT-RELATED"/>
    <property type="match status" value="1"/>
</dbReference>
<reference evidence="2 3" key="1">
    <citation type="submission" date="2018-12" db="EMBL/GenBank/DDBJ databases">
        <authorList>
            <consortium name="Pathogen Informatics"/>
        </authorList>
    </citation>
    <scope>NUCLEOTIDE SEQUENCE [LARGE SCALE GENOMIC DNA]</scope>
    <source>
        <strain evidence="2 3">NCTC8271</strain>
    </source>
</reference>
<name>A0A3S4GG50_SALET</name>
<keyword evidence="1" id="KW-0472">Membrane</keyword>
<organism evidence="2 3">
    <name type="scientific">Salmonella enterica I</name>
    <dbReference type="NCBI Taxonomy" id="59201"/>
    <lineage>
        <taxon>Bacteria</taxon>
        <taxon>Pseudomonadati</taxon>
        <taxon>Pseudomonadota</taxon>
        <taxon>Gammaproteobacteria</taxon>
        <taxon>Enterobacterales</taxon>
        <taxon>Enterobacteriaceae</taxon>
        <taxon>Salmonella</taxon>
    </lineage>
</organism>
<keyword evidence="1" id="KW-0812">Transmembrane</keyword>
<evidence type="ECO:0000256" key="1">
    <source>
        <dbReference type="SAM" id="Phobius"/>
    </source>
</evidence>
<dbReference type="Pfam" id="PF00771">
    <property type="entry name" value="FHIPEP"/>
    <property type="match status" value="1"/>
</dbReference>
<proteinExistence type="predicted"/>
<gene>
    <name evidence="2" type="primary">invA_3</name>
    <name evidence="2" type="ORF">NCTC8271_01312</name>
</gene>
<dbReference type="AlphaFoldDB" id="A0A3S4GG50"/>
<protein>
    <submittedName>
        <fullName evidence="2">Virulence associated secretory protein</fullName>
    </submittedName>
</protein>
<dbReference type="PANTHER" id="PTHR30161:SF2">
    <property type="entry name" value="INVASION PROTEIN INVA"/>
    <property type="match status" value="1"/>
</dbReference>
<dbReference type="InterPro" id="IPR001712">
    <property type="entry name" value="T3SS_FHIPEP"/>
</dbReference>